<feature type="region of interest" description="Disordered" evidence="1">
    <location>
        <begin position="1"/>
        <end position="20"/>
    </location>
</feature>
<protein>
    <recommendedName>
        <fullName evidence="5">Integral membrane protein</fullName>
    </recommendedName>
</protein>
<accession>A0ABV3D9R2</accession>
<feature type="transmembrane region" description="Helical" evidence="2">
    <location>
        <begin position="118"/>
        <end position="138"/>
    </location>
</feature>
<name>A0ABV3D9R2_9ACTN</name>
<keyword evidence="4" id="KW-1185">Reference proteome</keyword>
<proteinExistence type="predicted"/>
<dbReference type="RefSeq" id="WP_358347703.1">
    <property type="nucleotide sequence ID" value="NZ_JBEZFP010000003.1"/>
</dbReference>
<keyword evidence="2" id="KW-0472">Membrane</keyword>
<evidence type="ECO:0008006" key="5">
    <source>
        <dbReference type="Google" id="ProtNLM"/>
    </source>
</evidence>
<keyword evidence="2" id="KW-1133">Transmembrane helix</keyword>
<keyword evidence="2" id="KW-0812">Transmembrane</keyword>
<reference evidence="3 4" key="1">
    <citation type="submission" date="2024-06" db="EMBL/GenBank/DDBJ databases">
        <title>The Natural Products Discovery Center: Release of the First 8490 Sequenced Strains for Exploring Actinobacteria Biosynthetic Diversity.</title>
        <authorList>
            <person name="Kalkreuter E."/>
            <person name="Kautsar S.A."/>
            <person name="Yang D."/>
            <person name="Bader C.D."/>
            <person name="Teijaro C.N."/>
            <person name="Fluegel L."/>
            <person name="Davis C.M."/>
            <person name="Simpson J.R."/>
            <person name="Lauterbach L."/>
            <person name="Steele A.D."/>
            <person name="Gui C."/>
            <person name="Meng S."/>
            <person name="Li G."/>
            <person name="Viehrig K."/>
            <person name="Ye F."/>
            <person name="Su P."/>
            <person name="Kiefer A.F."/>
            <person name="Nichols A."/>
            <person name="Cepeda A.J."/>
            <person name="Yan W."/>
            <person name="Fan B."/>
            <person name="Jiang Y."/>
            <person name="Adhikari A."/>
            <person name="Zheng C.-J."/>
            <person name="Schuster L."/>
            <person name="Cowan T.M."/>
            <person name="Smanski M.J."/>
            <person name="Chevrette M.G."/>
            <person name="De Carvalho L.P.S."/>
            <person name="Shen B."/>
        </authorList>
    </citation>
    <scope>NUCLEOTIDE SEQUENCE [LARGE SCALE GENOMIC DNA]</scope>
    <source>
        <strain evidence="3 4">NPDC048946</strain>
    </source>
</reference>
<organism evidence="3 4">
    <name type="scientific">Streptodolium elevatio</name>
    <dbReference type="NCBI Taxonomy" id="3157996"/>
    <lineage>
        <taxon>Bacteria</taxon>
        <taxon>Bacillati</taxon>
        <taxon>Actinomycetota</taxon>
        <taxon>Actinomycetes</taxon>
        <taxon>Kitasatosporales</taxon>
        <taxon>Streptomycetaceae</taxon>
        <taxon>Streptodolium</taxon>
    </lineage>
</organism>
<evidence type="ECO:0000313" key="4">
    <source>
        <dbReference type="Proteomes" id="UP001551482"/>
    </source>
</evidence>
<feature type="transmembrane region" description="Helical" evidence="2">
    <location>
        <begin position="150"/>
        <end position="170"/>
    </location>
</feature>
<dbReference type="Proteomes" id="UP001551482">
    <property type="component" value="Unassembled WGS sequence"/>
</dbReference>
<gene>
    <name evidence="3" type="ORF">AB0C36_01810</name>
</gene>
<comment type="caution">
    <text evidence="3">The sequence shown here is derived from an EMBL/GenBank/DDBJ whole genome shotgun (WGS) entry which is preliminary data.</text>
</comment>
<dbReference type="EMBL" id="JBEZFP010000003">
    <property type="protein sequence ID" value="MEU8132222.1"/>
    <property type="molecule type" value="Genomic_DNA"/>
</dbReference>
<sequence>MTRTAAGTPTTANANAAVDAPTASAATAGTTADTAAHTTAARPVGPAPPSPDELLRAAVRLDAWAAGAFGVFLLALGSLIDGPLGLPLAWSVPFGVAMLGGALALALIARYPEIPAPLAVLVVSCNAASSAALLVLAFVDLVPLTGWGRVFMLCGAAIVAAFAAVEYVGLARLRAPERART</sequence>
<feature type="region of interest" description="Disordered" evidence="1">
    <location>
        <begin position="27"/>
        <end position="49"/>
    </location>
</feature>
<evidence type="ECO:0000256" key="2">
    <source>
        <dbReference type="SAM" id="Phobius"/>
    </source>
</evidence>
<feature type="transmembrane region" description="Helical" evidence="2">
    <location>
        <begin position="92"/>
        <end position="111"/>
    </location>
</feature>
<evidence type="ECO:0000256" key="1">
    <source>
        <dbReference type="SAM" id="MobiDB-lite"/>
    </source>
</evidence>
<feature type="compositionally biased region" description="Low complexity" evidence="1">
    <location>
        <begin position="27"/>
        <end position="42"/>
    </location>
</feature>
<feature type="transmembrane region" description="Helical" evidence="2">
    <location>
        <begin position="61"/>
        <end position="80"/>
    </location>
</feature>
<evidence type="ECO:0000313" key="3">
    <source>
        <dbReference type="EMBL" id="MEU8132222.1"/>
    </source>
</evidence>